<keyword evidence="2" id="KW-1185">Reference proteome</keyword>
<dbReference type="Proteomes" id="UP000198970">
    <property type="component" value="Chromosome I"/>
</dbReference>
<proteinExistence type="predicted"/>
<dbReference type="InterPro" id="IPR024265">
    <property type="entry name" value="DUF3788"/>
</dbReference>
<dbReference type="EMBL" id="LT630003">
    <property type="protein sequence ID" value="SET73232.1"/>
    <property type="molecule type" value="Genomic_DNA"/>
</dbReference>
<protein>
    <recommendedName>
        <fullName evidence="3">DUF3788 domain-containing protein</fullName>
    </recommendedName>
</protein>
<sequence>MKKMYERMMDKSAQPEINDIEQHIGLNGCKFLQILEDALKKRYDLKREIRFPFGNNYGWGYKYSHKTKHLCYTFFEKDAITITLQIGDKEVQLLNQVLSTLSSKTQSLWENRYPCGNNGGWVHVRILSEDDLDDAIKLVEIRKKPRIVQEK</sequence>
<evidence type="ECO:0000313" key="2">
    <source>
        <dbReference type="Proteomes" id="UP000198970"/>
    </source>
</evidence>
<evidence type="ECO:0008006" key="3">
    <source>
        <dbReference type="Google" id="ProtNLM"/>
    </source>
</evidence>
<organism evidence="1 2">
    <name type="scientific">Lacrimispora sphenoides JCM 1415</name>
    <dbReference type="NCBI Taxonomy" id="1297793"/>
    <lineage>
        <taxon>Bacteria</taxon>
        <taxon>Bacillati</taxon>
        <taxon>Bacillota</taxon>
        <taxon>Clostridia</taxon>
        <taxon>Lachnospirales</taxon>
        <taxon>Lachnospiraceae</taxon>
        <taxon>Lacrimispora</taxon>
    </lineage>
</organism>
<reference evidence="1 2" key="1">
    <citation type="submission" date="2016-10" db="EMBL/GenBank/DDBJ databases">
        <authorList>
            <person name="Varghese N."/>
            <person name="Submissions S."/>
        </authorList>
    </citation>
    <scope>NUCLEOTIDE SEQUENCE [LARGE SCALE GENOMIC DNA]</scope>
    <source>
        <strain evidence="1 2">ATCC 19403</strain>
    </source>
</reference>
<name>A0ABY1C661_9FIRM</name>
<accession>A0ABY1C661</accession>
<evidence type="ECO:0000313" key="1">
    <source>
        <dbReference type="EMBL" id="SET73232.1"/>
    </source>
</evidence>
<dbReference type="Pfam" id="PF12663">
    <property type="entry name" value="DUF3788"/>
    <property type="match status" value="1"/>
</dbReference>
<gene>
    <name evidence="1" type="ORF">SAMN02745906_1474</name>
</gene>